<evidence type="ECO:0000313" key="1">
    <source>
        <dbReference type="EMBL" id="MCR1898210.1"/>
    </source>
</evidence>
<protein>
    <submittedName>
        <fullName evidence="1">Gamma carbonic anhydrase family protein</fullName>
    </submittedName>
</protein>
<dbReference type="AlphaFoldDB" id="A0AAE3HD36"/>
<dbReference type="Pfam" id="PF00132">
    <property type="entry name" value="Hexapep"/>
    <property type="match status" value="1"/>
</dbReference>
<dbReference type="InterPro" id="IPR050484">
    <property type="entry name" value="Transf_Hexapept/Carb_Anhydrase"/>
</dbReference>
<dbReference type="InterPro" id="IPR047324">
    <property type="entry name" value="LbH_gamma_CA-like"/>
</dbReference>
<dbReference type="CDD" id="cd04645">
    <property type="entry name" value="LbH_gamma_CA_like"/>
    <property type="match status" value="1"/>
</dbReference>
<proteinExistence type="predicted"/>
<comment type="caution">
    <text evidence="1">The sequence shown here is derived from an EMBL/GenBank/DDBJ whole genome shotgun (WGS) entry which is preliminary data.</text>
</comment>
<gene>
    <name evidence="1" type="ORF">NSA47_04305</name>
</gene>
<dbReference type="EMBL" id="JANKAS010000002">
    <property type="protein sequence ID" value="MCR1898210.1"/>
    <property type="molecule type" value="Genomic_DNA"/>
</dbReference>
<sequence length="171" mass="18732">MELKYRNCQPQIHESCFIAEGVKLIGNVILKENSNIWYNAVLRGDIDQIVIGENSNVQDGTIIHCDIGQPTIIQKNVTIGHNAIIHGCTVEENSLIGMGAVIMNGVHIGRNSLIAAGTVIPPGRIIPENSLVMGNPGQVMRQVTNTDLEGMKKNTLLYVELAKEHKKQKTI</sequence>
<dbReference type="PANTHER" id="PTHR13061:SF29">
    <property type="entry name" value="GAMMA CARBONIC ANHYDRASE-LIKE 1, MITOCHONDRIAL-RELATED"/>
    <property type="match status" value="1"/>
</dbReference>
<accession>A0AAE3HD36</accession>
<dbReference type="SUPFAM" id="SSF51161">
    <property type="entry name" value="Trimeric LpxA-like enzymes"/>
    <property type="match status" value="1"/>
</dbReference>
<dbReference type="InterPro" id="IPR011004">
    <property type="entry name" value="Trimer_LpxA-like_sf"/>
</dbReference>
<dbReference type="Gene3D" id="2.160.10.10">
    <property type="entry name" value="Hexapeptide repeat proteins"/>
    <property type="match status" value="1"/>
</dbReference>
<dbReference type="InterPro" id="IPR001451">
    <property type="entry name" value="Hexapep"/>
</dbReference>
<reference evidence="1" key="1">
    <citation type="submission" date="2022-07" db="EMBL/GenBank/DDBJ databases">
        <title>Enhanced cultured diversity of the mouse gut microbiota enables custom-made synthetic communities.</title>
        <authorList>
            <person name="Afrizal A."/>
        </authorList>
    </citation>
    <scope>NUCLEOTIDE SEQUENCE</scope>
    <source>
        <strain evidence="1">DSM 28593</strain>
    </source>
</reference>
<dbReference type="Proteomes" id="UP001205748">
    <property type="component" value="Unassembled WGS sequence"/>
</dbReference>
<name>A0AAE3HD36_9FIRM</name>
<organism evidence="1 2">
    <name type="scientific">Irregularibacter muris</name>
    <dbReference type="NCBI Taxonomy" id="1796619"/>
    <lineage>
        <taxon>Bacteria</taxon>
        <taxon>Bacillati</taxon>
        <taxon>Bacillota</taxon>
        <taxon>Clostridia</taxon>
        <taxon>Eubacteriales</taxon>
        <taxon>Eubacteriaceae</taxon>
        <taxon>Irregularibacter</taxon>
    </lineage>
</organism>
<evidence type="ECO:0000313" key="2">
    <source>
        <dbReference type="Proteomes" id="UP001205748"/>
    </source>
</evidence>
<keyword evidence="2" id="KW-1185">Reference proteome</keyword>
<dbReference type="PANTHER" id="PTHR13061">
    <property type="entry name" value="DYNACTIN SUBUNIT P25"/>
    <property type="match status" value="1"/>
</dbReference>
<dbReference type="RefSeq" id="WP_257529666.1">
    <property type="nucleotide sequence ID" value="NZ_JANKAS010000002.1"/>
</dbReference>